<reference evidence="2" key="1">
    <citation type="submission" date="2021-02" db="EMBL/GenBank/DDBJ databases">
        <authorList>
            <person name="Nowell W R."/>
        </authorList>
    </citation>
    <scope>NUCLEOTIDE SEQUENCE</scope>
</reference>
<feature type="region of interest" description="Disordered" evidence="1">
    <location>
        <begin position="14"/>
        <end position="104"/>
    </location>
</feature>
<dbReference type="Proteomes" id="UP000663828">
    <property type="component" value="Unassembled WGS sequence"/>
</dbReference>
<gene>
    <name evidence="2" type="ORF">XAT740_LOCUS15692</name>
</gene>
<evidence type="ECO:0000313" key="2">
    <source>
        <dbReference type="EMBL" id="CAF1049454.1"/>
    </source>
</evidence>
<feature type="compositionally biased region" description="Basic residues" evidence="1">
    <location>
        <begin position="14"/>
        <end position="23"/>
    </location>
</feature>
<keyword evidence="3" id="KW-1185">Reference proteome</keyword>
<comment type="caution">
    <text evidence="2">The sequence shown here is derived from an EMBL/GenBank/DDBJ whole genome shotgun (WGS) entry which is preliminary data.</text>
</comment>
<protein>
    <submittedName>
        <fullName evidence="2">Uncharacterized protein</fullName>
    </submittedName>
</protein>
<accession>A0A814KHB4</accession>
<organism evidence="2 3">
    <name type="scientific">Adineta ricciae</name>
    <name type="common">Rotifer</name>
    <dbReference type="NCBI Taxonomy" id="249248"/>
    <lineage>
        <taxon>Eukaryota</taxon>
        <taxon>Metazoa</taxon>
        <taxon>Spiralia</taxon>
        <taxon>Gnathifera</taxon>
        <taxon>Rotifera</taxon>
        <taxon>Eurotatoria</taxon>
        <taxon>Bdelloidea</taxon>
        <taxon>Adinetida</taxon>
        <taxon>Adinetidae</taxon>
        <taxon>Adineta</taxon>
    </lineage>
</organism>
<proteinExistence type="predicted"/>
<dbReference type="EMBL" id="CAJNOR010000979">
    <property type="protein sequence ID" value="CAF1049454.1"/>
    <property type="molecule type" value="Genomic_DNA"/>
</dbReference>
<evidence type="ECO:0000313" key="3">
    <source>
        <dbReference type="Proteomes" id="UP000663828"/>
    </source>
</evidence>
<name>A0A814KHB4_ADIRI</name>
<dbReference type="AlphaFoldDB" id="A0A814KHB4"/>
<feature type="compositionally biased region" description="Low complexity" evidence="1">
    <location>
        <begin position="91"/>
        <end position="104"/>
    </location>
</feature>
<evidence type="ECO:0000256" key="1">
    <source>
        <dbReference type="SAM" id="MobiDB-lite"/>
    </source>
</evidence>
<sequence length="242" mass="27135">MNSNSMWAISSSFHNKRFSRRRSSSSSSSGLNKLFGRRRSSSSSSSGLNKLFGRRRSSSTSSSGLNKLFGRRRSSSTSSSNDLNNLFGRRPSSSSTSSSDFGTGPFSSIASSNAKFLDDEDDTLSFGCLNIHSYGPLSGSPLGPDWNKRKRRSSTILTLNQKEDRHHRKKCNCSPEHSINPFGLDKPKLKEHKIRQPKKHKRREAENFLHFDKMRHSPSAEPIVCLPSPVSFKPKKHKNFIL</sequence>